<dbReference type="HOGENOM" id="CLU_1762001_0_0_1"/>
<dbReference type="InParanoid" id="M1BH21"/>
<protein>
    <submittedName>
        <fullName evidence="1">Uncharacterized protein</fullName>
    </submittedName>
</protein>
<dbReference type="Proteomes" id="UP000011115">
    <property type="component" value="Unassembled WGS sequence"/>
</dbReference>
<dbReference type="AlphaFoldDB" id="M1BH21"/>
<organism evidence="1 2">
    <name type="scientific">Solanum tuberosum</name>
    <name type="common">Potato</name>
    <dbReference type="NCBI Taxonomy" id="4113"/>
    <lineage>
        <taxon>Eukaryota</taxon>
        <taxon>Viridiplantae</taxon>
        <taxon>Streptophyta</taxon>
        <taxon>Embryophyta</taxon>
        <taxon>Tracheophyta</taxon>
        <taxon>Spermatophyta</taxon>
        <taxon>Magnoliopsida</taxon>
        <taxon>eudicotyledons</taxon>
        <taxon>Gunneridae</taxon>
        <taxon>Pentapetalae</taxon>
        <taxon>asterids</taxon>
        <taxon>lamiids</taxon>
        <taxon>Solanales</taxon>
        <taxon>Solanaceae</taxon>
        <taxon>Solanoideae</taxon>
        <taxon>Solaneae</taxon>
        <taxon>Solanum</taxon>
    </lineage>
</organism>
<accession>M1BH21</accession>
<dbReference type="EnsemblPlants" id="PGSC0003DMT400045073">
    <property type="protein sequence ID" value="PGSC0003DMT400045073"/>
    <property type="gene ID" value="PGSC0003DMG400017478"/>
</dbReference>
<reference evidence="2" key="1">
    <citation type="journal article" date="2011" name="Nature">
        <title>Genome sequence and analysis of the tuber crop potato.</title>
        <authorList>
            <consortium name="The Potato Genome Sequencing Consortium"/>
        </authorList>
    </citation>
    <scope>NUCLEOTIDE SEQUENCE [LARGE SCALE GENOMIC DNA]</scope>
    <source>
        <strain evidence="2">cv. DM1-3 516 R44</strain>
    </source>
</reference>
<sequence>MGLQKERSFVEYAIMTGLEEEAPANSVPAAAIRILSPPNQWNIVHRDRRSVPTRLQNGASVQSCRGSCRMVKPGAVRILTGFELSKLHAVGELRRGKGSHSKETLHLLNWNDSYPYLSLYSEKSLSARPRGINRSLPVLKPKDGAENL</sequence>
<proteinExistence type="predicted"/>
<dbReference type="PaxDb" id="4113-PGSC0003DMT400045073"/>
<evidence type="ECO:0000313" key="2">
    <source>
        <dbReference type="Proteomes" id="UP000011115"/>
    </source>
</evidence>
<keyword evidence="2" id="KW-1185">Reference proteome</keyword>
<evidence type="ECO:0000313" key="1">
    <source>
        <dbReference type="EnsemblPlants" id="PGSC0003DMT400045073"/>
    </source>
</evidence>
<name>M1BH21_SOLTU</name>
<reference evidence="1" key="2">
    <citation type="submission" date="2015-06" db="UniProtKB">
        <authorList>
            <consortium name="EnsemblPlants"/>
        </authorList>
    </citation>
    <scope>IDENTIFICATION</scope>
    <source>
        <strain evidence="1">DM1-3 516 R44</strain>
    </source>
</reference>
<dbReference type="Gramene" id="PGSC0003DMT400045073">
    <property type="protein sequence ID" value="PGSC0003DMT400045073"/>
    <property type="gene ID" value="PGSC0003DMG400017478"/>
</dbReference>